<keyword evidence="3" id="KW-1185">Reference proteome</keyword>
<reference evidence="2 3" key="1">
    <citation type="journal article" date="2011" name="Science">
        <title>The ecoresponsive genome of Daphnia pulex.</title>
        <authorList>
            <person name="Colbourne J.K."/>
            <person name="Pfrender M.E."/>
            <person name="Gilbert D."/>
            <person name="Thomas W.K."/>
            <person name="Tucker A."/>
            <person name="Oakley T.H."/>
            <person name="Tokishita S."/>
            <person name="Aerts A."/>
            <person name="Arnold G.J."/>
            <person name="Basu M.K."/>
            <person name="Bauer D.J."/>
            <person name="Caceres C.E."/>
            <person name="Carmel L."/>
            <person name="Casola C."/>
            <person name="Choi J.H."/>
            <person name="Detter J.C."/>
            <person name="Dong Q."/>
            <person name="Dusheyko S."/>
            <person name="Eads B.D."/>
            <person name="Frohlich T."/>
            <person name="Geiler-Samerotte K.A."/>
            <person name="Gerlach D."/>
            <person name="Hatcher P."/>
            <person name="Jogdeo S."/>
            <person name="Krijgsveld J."/>
            <person name="Kriventseva E.V."/>
            <person name="Kultz D."/>
            <person name="Laforsch C."/>
            <person name="Lindquist E."/>
            <person name="Lopez J."/>
            <person name="Manak J.R."/>
            <person name="Muller J."/>
            <person name="Pangilinan J."/>
            <person name="Patwardhan R.P."/>
            <person name="Pitluck S."/>
            <person name="Pritham E.J."/>
            <person name="Rechtsteiner A."/>
            <person name="Rho M."/>
            <person name="Rogozin I.B."/>
            <person name="Sakarya O."/>
            <person name="Salamov A."/>
            <person name="Schaack S."/>
            <person name="Shapiro H."/>
            <person name="Shiga Y."/>
            <person name="Skalitzky C."/>
            <person name="Smith Z."/>
            <person name="Souvorov A."/>
            <person name="Sung W."/>
            <person name="Tang Z."/>
            <person name="Tsuchiya D."/>
            <person name="Tu H."/>
            <person name="Vos H."/>
            <person name="Wang M."/>
            <person name="Wolf Y.I."/>
            <person name="Yamagata H."/>
            <person name="Yamada T."/>
            <person name="Ye Y."/>
            <person name="Shaw J.R."/>
            <person name="Andrews J."/>
            <person name="Crease T.J."/>
            <person name="Tang H."/>
            <person name="Lucas S.M."/>
            <person name="Robertson H.M."/>
            <person name="Bork P."/>
            <person name="Koonin E.V."/>
            <person name="Zdobnov E.M."/>
            <person name="Grigoriev I.V."/>
            <person name="Lynch M."/>
            <person name="Boore J.L."/>
        </authorList>
    </citation>
    <scope>NUCLEOTIDE SEQUENCE [LARGE SCALE GENOMIC DNA]</scope>
</reference>
<evidence type="ECO:0000256" key="1">
    <source>
        <dbReference type="SAM" id="MobiDB-lite"/>
    </source>
</evidence>
<accession>E9G5Z9</accession>
<evidence type="ECO:0000313" key="3">
    <source>
        <dbReference type="Proteomes" id="UP000000305"/>
    </source>
</evidence>
<dbReference type="OrthoDB" id="6334500at2759"/>
<sequence length="378" mass="42832">MGQKSLNFSVNKCIRAQFNSGLCQVTYQTTQPSCKFVDAERREEPGVHQQRRRYTTEELSRWIQRFTKAKIASRKQHDLRREVLLHNAFIFAQSEVKCRQVERQKRWKELKPLLFLETSSTFGEQEPNKMAAFPKMADGVQQQMETAEEEMDMERPSTPLPSVTGATKRHRCGCLPLTRCECGSEDSSSSQANKKFRPSSLDEDDDLKSLDRFLSSLHCNTRQVVLCVMPGLIFVLQLTGRTSSSTKCAQLIETLNLSRPTVIEPCVIEPLSSGTAGNFTFQYLTSFSAPEPWLHQNKRLVFPRFFLVGHFLPMSIGDASESREIHRLFTDRLVTTLGEIDDWGRAIYPDMGSGPSGYDGMFLSSHPVGSTTLPSIPF</sequence>
<dbReference type="Proteomes" id="UP000000305">
    <property type="component" value="Unassembled WGS sequence"/>
</dbReference>
<proteinExistence type="predicted"/>
<dbReference type="KEGG" id="dpx:DAPPUDRAFT_99198"/>
<dbReference type="HOGENOM" id="CLU_732073_0_0_1"/>
<gene>
    <name evidence="2" type="ORF">DAPPUDRAFT_99198</name>
</gene>
<organism evidence="2 3">
    <name type="scientific">Daphnia pulex</name>
    <name type="common">Water flea</name>
    <dbReference type="NCBI Taxonomy" id="6669"/>
    <lineage>
        <taxon>Eukaryota</taxon>
        <taxon>Metazoa</taxon>
        <taxon>Ecdysozoa</taxon>
        <taxon>Arthropoda</taxon>
        <taxon>Crustacea</taxon>
        <taxon>Branchiopoda</taxon>
        <taxon>Diplostraca</taxon>
        <taxon>Cladocera</taxon>
        <taxon>Anomopoda</taxon>
        <taxon>Daphniidae</taxon>
        <taxon>Daphnia</taxon>
    </lineage>
</organism>
<name>E9G5Z9_DAPPU</name>
<dbReference type="AlphaFoldDB" id="E9G5Z9"/>
<protein>
    <submittedName>
        <fullName evidence="2">Uncharacterized protein</fullName>
    </submittedName>
</protein>
<feature type="region of interest" description="Disordered" evidence="1">
    <location>
        <begin position="182"/>
        <end position="203"/>
    </location>
</feature>
<dbReference type="InParanoid" id="E9G5Z9"/>
<dbReference type="EMBL" id="GL732533">
    <property type="protein sequence ID" value="EFX85082.1"/>
    <property type="molecule type" value="Genomic_DNA"/>
</dbReference>
<evidence type="ECO:0000313" key="2">
    <source>
        <dbReference type="EMBL" id="EFX85082.1"/>
    </source>
</evidence>